<sequence length="128" mass="15131">MRSGTPVVLFYTESEEEKRIAEKFFINYQTRDCTGLEEEKLYSVITGKTGNSKSQKLDLRGYSFMIFHNIESKEIPEILKHFRKVSKSNWIFATTTENNLSWTLKDLFHELVEEHENMHKYNNSSRKG</sequence>
<feature type="non-terminal residue" evidence="1">
    <location>
        <position position="128"/>
    </location>
</feature>
<dbReference type="InterPro" id="IPR016621">
    <property type="entry name" value="UCP014543"/>
</dbReference>
<proteinExistence type="predicted"/>
<accession>A0A7C5HWF7</accession>
<comment type="caution">
    <text evidence="1">The sequence shown here is derived from an EMBL/GenBank/DDBJ whole genome shotgun (WGS) entry which is preliminary data.</text>
</comment>
<dbReference type="Proteomes" id="UP000886129">
    <property type="component" value="Unassembled WGS sequence"/>
</dbReference>
<dbReference type="EMBL" id="DRTH01000053">
    <property type="protein sequence ID" value="HHF08329.1"/>
    <property type="molecule type" value="Genomic_DNA"/>
</dbReference>
<reference evidence="1" key="1">
    <citation type="journal article" date="2020" name="mSystems">
        <title>Genome- and Community-Level Interaction Insights into Carbon Utilization and Element Cycling Functions of Hydrothermarchaeota in Hydrothermal Sediment.</title>
        <authorList>
            <person name="Zhou Z."/>
            <person name="Liu Y."/>
            <person name="Xu W."/>
            <person name="Pan J."/>
            <person name="Luo Z.H."/>
            <person name="Li M."/>
        </authorList>
    </citation>
    <scope>NUCLEOTIDE SEQUENCE [LARGE SCALE GENOMIC DNA]</scope>
    <source>
        <strain evidence="1">HyVt-80</strain>
    </source>
</reference>
<protein>
    <submittedName>
        <fullName evidence="1">DUF3783 domain-containing protein</fullName>
    </submittedName>
</protein>
<organism evidence="1">
    <name type="scientific">Kosmotoga arenicorallina</name>
    <dbReference type="NCBI Taxonomy" id="688066"/>
    <lineage>
        <taxon>Bacteria</taxon>
        <taxon>Thermotogati</taxon>
        <taxon>Thermotogota</taxon>
        <taxon>Thermotogae</taxon>
        <taxon>Kosmotogales</taxon>
        <taxon>Kosmotogaceae</taxon>
        <taxon>Kosmotoga</taxon>
    </lineage>
</organism>
<name>A0A7C5HWF7_9BACT</name>
<dbReference type="Pfam" id="PF12646">
    <property type="entry name" value="DUF3783"/>
    <property type="match status" value="1"/>
</dbReference>
<dbReference type="AlphaFoldDB" id="A0A7C5HWF7"/>
<gene>
    <name evidence="1" type="ORF">ENL26_00965</name>
</gene>
<evidence type="ECO:0000313" key="1">
    <source>
        <dbReference type="EMBL" id="HHF08329.1"/>
    </source>
</evidence>